<keyword evidence="2 8" id="KW-0349">Heme</keyword>
<gene>
    <name evidence="10" type="ORF">VB620_02850</name>
</gene>
<evidence type="ECO:0000256" key="1">
    <source>
        <dbReference type="ARBA" id="ARBA00004418"/>
    </source>
</evidence>
<keyword evidence="11" id="KW-1185">Reference proteome</keyword>
<dbReference type="PANTHER" id="PTHR30600:SF14">
    <property type="entry name" value="CYTOCHROME C PEROXIDASE"/>
    <property type="match status" value="1"/>
</dbReference>
<dbReference type="NCBIfam" id="TIGR04039">
    <property type="entry name" value="MXAN_0977_Heme2"/>
    <property type="match status" value="1"/>
</dbReference>
<proteinExistence type="predicted"/>
<dbReference type="InterPro" id="IPR051395">
    <property type="entry name" value="Cytochrome_c_Peroxidase/MauG"/>
</dbReference>
<evidence type="ECO:0000256" key="5">
    <source>
        <dbReference type="ARBA" id="ARBA00022764"/>
    </source>
</evidence>
<dbReference type="PIRSF" id="PIRSF000294">
    <property type="entry name" value="Cytochrome-c_peroxidase"/>
    <property type="match status" value="1"/>
</dbReference>
<keyword evidence="3 8" id="KW-0479">Metal-binding</keyword>
<dbReference type="InterPro" id="IPR023929">
    <property type="entry name" value="MbnH-like"/>
</dbReference>
<evidence type="ECO:0000313" key="10">
    <source>
        <dbReference type="EMBL" id="MEA5580275.1"/>
    </source>
</evidence>
<feature type="domain" description="Cytochrome c" evidence="9">
    <location>
        <begin position="217"/>
        <end position="369"/>
    </location>
</feature>
<dbReference type="InterPro" id="IPR009056">
    <property type="entry name" value="Cyt_c-like_dom"/>
</dbReference>
<keyword evidence="5" id="KW-0574">Periplasm</keyword>
<accession>A0ABU5UAX7</accession>
<dbReference type="Pfam" id="PF03150">
    <property type="entry name" value="CCP_MauG"/>
    <property type="match status" value="1"/>
</dbReference>
<dbReference type="PANTHER" id="PTHR30600">
    <property type="entry name" value="CYTOCHROME C PEROXIDASE-RELATED"/>
    <property type="match status" value="1"/>
</dbReference>
<evidence type="ECO:0000256" key="8">
    <source>
        <dbReference type="PROSITE-ProRule" id="PRU00433"/>
    </source>
</evidence>
<comment type="caution">
    <text evidence="10">The sequence shown here is derived from an EMBL/GenBank/DDBJ whole genome shotgun (WGS) entry which is preliminary data.</text>
</comment>
<evidence type="ECO:0000256" key="6">
    <source>
        <dbReference type="ARBA" id="ARBA00023002"/>
    </source>
</evidence>
<reference evidence="10 11" key="1">
    <citation type="submission" date="2023-12" db="EMBL/GenBank/DDBJ databases">
        <title>Baltic Sea Cyanobacteria.</title>
        <authorList>
            <person name="Delbaje E."/>
            <person name="Fewer D.P."/>
            <person name="Shishido T.K."/>
        </authorList>
    </citation>
    <scope>NUCLEOTIDE SEQUENCE [LARGE SCALE GENOMIC DNA]</scope>
    <source>
        <strain evidence="10 11">UHCC-0300</strain>
    </source>
</reference>
<sequence>MKLTRFFTLVVICLLSLCLSMGLSKTLGESPTSEYDWNLPTWMPKPIVPADNPMSSQKVALGRHLFYEKRLSITSEFSCASCHIQSSAFTDGKTVAVGATGEKHPRNSMSLANIGYNPVLTWANPLMTKLETQALVPMFGEHPVEMGMVGREQQILTMLGDDSKYRQMFAAAFGEGQDAINLSNLTKAIAAFERTLISVNSPYDRYRFGGESDAISKAAKRGEKLFNSERLECFHCHGGINFSDSVMHDRLAFLEIAFHNTGLYNIDGKGAYPSDNTGVYEITTKPSDMGRFKAPTLRNIDLTAPYMHDGSIATLEAVIDHYKVGGRTIHEGKFAGVGSKNPLKSEFISGFELTESEKNDLIAFLKSLTDETFIHDSAFSDPNQLSLNEVKGSKS</sequence>
<keyword evidence="4" id="KW-0732">Signal</keyword>
<dbReference type="Proteomes" id="UP001302120">
    <property type="component" value="Unassembled WGS sequence"/>
</dbReference>
<dbReference type="RefSeq" id="WP_323194623.1">
    <property type="nucleotide sequence ID" value="NZ_JAYGHG010000003.1"/>
</dbReference>
<evidence type="ECO:0000259" key="9">
    <source>
        <dbReference type="PROSITE" id="PS51007"/>
    </source>
</evidence>
<organism evidence="10 11">
    <name type="scientific">Nodularia harveyana UHCC-0300</name>
    <dbReference type="NCBI Taxonomy" id="2974287"/>
    <lineage>
        <taxon>Bacteria</taxon>
        <taxon>Bacillati</taxon>
        <taxon>Cyanobacteriota</taxon>
        <taxon>Cyanophyceae</taxon>
        <taxon>Nostocales</taxon>
        <taxon>Nodulariaceae</taxon>
        <taxon>Nodularia</taxon>
    </lineage>
</organism>
<comment type="subcellular location">
    <subcellularLocation>
        <location evidence="1">Periplasm</location>
    </subcellularLocation>
</comment>
<dbReference type="PROSITE" id="PS51007">
    <property type="entry name" value="CYTC"/>
    <property type="match status" value="1"/>
</dbReference>
<dbReference type="EMBL" id="JAYGHG010000003">
    <property type="protein sequence ID" value="MEA5580275.1"/>
    <property type="molecule type" value="Genomic_DNA"/>
</dbReference>
<dbReference type="Gene3D" id="1.10.760.10">
    <property type="entry name" value="Cytochrome c-like domain"/>
    <property type="match status" value="2"/>
</dbReference>
<protein>
    <submittedName>
        <fullName evidence="10">Di-heme enzyme</fullName>
    </submittedName>
</protein>
<dbReference type="InterPro" id="IPR026259">
    <property type="entry name" value="MauG/Cytc_peroxidase"/>
</dbReference>
<keyword evidence="7 8" id="KW-0408">Iron</keyword>
<evidence type="ECO:0000256" key="3">
    <source>
        <dbReference type="ARBA" id="ARBA00022723"/>
    </source>
</evidence>
<dbReference type="InterPro" id="IPR004852">
    <property type="entry name" value="Di-haem_cyt_c_peroxidsae"/>
</dbReference>
<evidence type="ECO:0000313" key="11">
    <source>
        <dbReference type="Proteomes" id="UP001302120"/>
    </source>
</evidence>
<evidence type="ECO:0000256" key="4">
    <source>
        <dbReference type="ARBA" id="ARBA00022729"/>
    </source>
</evidence>
<dbReference type="InterPro" id="IPR036909">
    <property type="entry name" value="Cyt_c-like_dom_sf"/>
</dbReference>
<evidence type="ECO:0000256" key="7">
    <source>
        <dbReference type="ARBA" id="ARBA00023004"/>
    </source>
</evidence>
<name>A0ABU5UAX7_9CYAN</name>
<dbReference type="SUPFAM" id="SSF46626">
    <property type="entry name" value="Cytochrome c"/>
    <property type="match status" value="2"/>
</dbReference>
<keyword evidence="6" id="KW-0560">Oxidoreductase</keyword>
<evidence type="ECO:0000256" key="2">
    <source>
        <dbReference type="ARBA" id="ARBA00022617"/>
    </source>
</evidence>